<dbReference type="PANTHER" id="PTHR30319:SF1">
    <property type="entry name" value="TRANSCRIPTIONAL REPRESSOR PAAX"/>
    <property type="match status" value="1"/>
</dbReference>
<dbReference type="EMBL" id="MFVV01000036">
    <property type="protein sequence ID" value="OGJ02686.1"/>
    <property type="molecule type" value="Genomic_DNA"/>
</dbReference>
<keyword evidence="7" id="KW-0812">Transmembrane</keyword>
<dbReference type="AlphaFoldDB" id="A0A1F6Y8L9"/>
<keyword evidence="6" id="KW-0051">Antiviral defense</keyword>
<comment type="caution">
    <text evidence="9">The sequence shown here is derived from an EMBL/GenBank/DDBJ whole genome shotgun (WGS) entry which is preliminary data.</text>
</comment>
<dbReference type="SUPFAM" id="SSF143430">
    <property type="entry name" value="TTP0101/SSO1404-like"/>
    <property type="match status" value="1"/>
</dbReference>
<evidence type="ECO:0000259" key="8">
    <source>
        <dbReference type="Pfam" id="PF20803"/>
    </source>
</evidence>
<organism evidence="9 10">
    <name type="scientific">Candidatus Nomurabacteria bacterium RIFCSPLOWO2_12_FULL_46_14</name>
    <dbReference type="NCBI Taxonomy" id="1801797"/>
    <lineage>
        <taxon>Bacteria</taxon>
        <taxon>Candidatus Nomuraibacteriota</taxon>
    </lineage>
</organism>
<keyword evidence="3 9" id="KW-0255">Endonuclease</keyword>
<dbReference type="GO" id="GO:0004521">
    <property type="term" value="F:RNA endonuclease activity"/>
    <property type="evidence" value="ECO:0007669"/>
    <property type="project" value="InterPro"/>
</dbReference>
<dbReference type="Pfam" id="PF20803">
    <property type="entry name" value="PaaX_M"/>
    <property type="match status" value="1"/>
</dbReference>
<dbReference type="GO" id="GO:0043571">
    <property type="term" value="P:maintenance of CRISPR repeat elements"/>
    <property type="evidence" value="ECO:0007669"/>
    <property type="project" value="InterPro"/>
</dbReference>
<keyword evidence="4" id="KW-0378">Hydrolase</keyword>
<dbReference type="NCBIfam" id="TIGR01573">
    <property type="entry name" value="cas2"/>
    <property type="match status" value="1"/>
</dbReference>
<feature type="domain" description="Transcriptional repressor PaaX-like central Cas2-like" evidence="8">
    <location>
        <begin position="109"/>
        <end position="185"/>
    </location>
</feature>
<keyword evidence="5" id="KW-0460">Magnesium</keyword>
<evidence type="ECO:0000256" key="4">
    <source>
        <dbReference type="ARBA" id="ARBA00022801"/>
    </source>
</evidence>
<protein>
    <submittedName>
        <fullName evidence="9">CRISPR-associated endonuclease Cas2</fullName>
    </submittedName>
</protein>
<keyword evidence="2" id="KW-0479">Metal-binding</keyword>
<sequence>MGKLEKESRQRAKKANLQKAILGTMVAVGGLSVALFSPKMTKVLTKLEPEFMKNKRRKYSFNRSFYRLKNAGLITFFQTKKGKFARLTEKGEAKLRQLRLKDYHLQKPRHWDGKWRLLTFDIKEKRKSTRDKIRYVLKKIGFFRLQDSVWVYPYDCEDLIMFLKADFRIGKDLLYVIADSIENDENIRDNFGLNN</sequence>
<keyword evidence="7" id="KW-0472">Membrane</keyword>
<evidence type="ECO:0000313" key="10">
    <source>
        <dbReference type="Proteomes" id="UP000176192"/>
    </source>
</evidence>
<evidence type="ECO:0000256" key="5">
    <source>
        <dbReference type="ARBA" id="ARBA00022842"/>
    </source>
</evidence>
<reference evidence="9 10" key="1">
    <citation type="journal article" date="2016" name="Nat. Commun.">
        <title>Thousands of microbial genomes shed light on interconnected biogeochemical processes in an aquifer system.</title>
        <authorList>
            <person name="Anantharaman K."/>
            <person name="Brown C.T."/>
            <person name="Hug L.A."/>
            <person name="Sharon I."/>
            <person name="Castelle C.J."/>
            <person name="Probst A.J."/>
            <person name="Thomas B.C."/>
            <person name="Singh A."/>
            <person name="Wilkins M.J."/>
            <person name="Karaoz U."/>
            <person name="Brodie E.L."/>
            <person name="Williams K.H."/>
            <person name="Hubbard S.S."/>
            <person name="Banfield J.F."/>
        </authorList>
    </citation>
    <scope>NUCLEOTIDE SEQUENCE [LARGE SCALE GENOMIC DNA]</scope>
</reference>
<evidence type="ECO:0000256" key="2">
    <source>
        <dbReference type="ARBA" id="ARBA00022723"/>
    </source>
</evidence>
<evidence type="ECO:0000256" key="1">
    <source>
        <dbReference type="ARBA" id="ARBA00022722"/>
    </source>
</evidence>
<accession>A0A1F6Y8L9</accession>
<dbReference type="Gene3D" id="3.30.70.2650">
    <property type="match status" value="1"/>
</dbReference>
<gene>
    <name evidence="9" type="ORF">A3G06_02385</name>
</gene>
<dbReference type="Proteomes" id="UP000176192">
    <property type="component" value="Unassembled WGS sequence"/>
</dbReference>
<dbReference type="InterPro" id="IPR021127">
    <property type="entry name" value="CRISPR_associated_Cas2"/>
</dbReference>
<name>A0A1F6Y8L9_9BACT</name>
<dbReference type="InterPro" id="IPR048846">
    <property type="entry name" value="PaaX-like_central"/>
</dbReference>
<dbReference type="GO" id="GO:0006351">
    <property type="term" value="P:DNA-templated transcription"/>
    <property type="evidence" value="ECO:0007669"/>
    <property type="project" value="TreeGrafter"/>
</dbReference>
<evidence type="ECO:0000256" key="6">
    <source>
        <dbReference type="ARBA" id="ARBA00023118"/>
    </source>
</evidence>
<keyword evidence="1" id="KW-0540">Nuclease</keyword>
<evidence type="ECO:0000313" key="9">
    <source>
        <dbReference type="EMBL" id="OGJ02686.1"/>
    </source>
</evidence>
<evidence type="ECO:0000256" key="7">
    <source>
        <dbReference type="SAM" id="Phobius"/>
    </source>
</evidence>
<dbReference type="PANTHER" id="PTHR30319">
    <property type="entry name" value="PHENYLACETIC ACID REGULATOR-RELATED TRANSCRIPTIONAL REPRESSOR"/>
    <property type="match status" value="1"/>
</dbReference>
<evidence type="ECO:0000256" key="3">
    <source>
        <dbReference type="ARBA" id="ARBA00022759"/>
    </source>
</evidence>
<keyword evidence="7" id="KW-1133">Transmembrane helix</keyword>
<dbReference type="STRING" id="1801797.A3G06_02385"/>
<feature type="transmembrane region" description="Helical" evidence="7">
    <location>
        <begin position="20"/>
        <end position="37"/>
    </location>
</feature>
<proteinExistence type="predicted"/>